<sequence length="102" mass="11592">MSAPPYELLYTAEVSAVLAELQGKQQYAKKLKKIRKALAQLETLGPRYPALRSHPYQSVPGPNGTQLWESYVENNTPSAWRIWWIYGLKEDQITIVTIGPHP</sequence>
<gene>
    <name evidence="1" type="ORF">F4559_006596</name>
</gene>
<evidence type="ECO:0000313" key="2">
    <source>
        <dbReference type="Proteomes" id="UP000542674"/>
    </source>
</evidence>
<reference evidence="1 2" key="1">
    <citation type="submission" date="2020-08" db="EMBL/GenBank/DDBJ databases">
        <title>Sequencing the genomes of 1000 actinobacteria strains.</title>
        <authorList>
            <person name="Klenk H.-P."/>
        </authorList>
    </citation>
    <scope>NUCLEOTIDE SEQUENCE [LARGE SCALE GENOMIC DNA]</scope>
    <source>
        <strain evidence="1 2">DSM 45084</strain>
    </source>
</reference>
<name>A0A7W7TAW3_9PSEU</name>
<dbReference type="Proteomes" id="UP000542674">
    <property type="component" value="Unassembled WGS sequence"/>
</dbReference>
<keyword evidence="2" id="KW-1185">Reference proteome</keyword>
<protein>
    <submittedName>
        <fullName evidence="1">Uncharacterized protein</fullName>
    </submittedName>
</protein>
<dbReference type="RefSeq" id="WP_184674924.1">
    <property type="nucleotide sequence ID" value="NZ_BAABAI010000021.1"/>
</dbReference>
<organism evidence="1 2">
    <name type="scientific">Saccharothrix violaceirubra</name>
    <dbReference type="NCBI Taxonomy" id="413306"/>
    <lineage>
        <taxon>Bacteria</taxon>
        <taxon>Bacillati</taxon>
        <taxon>Actinomycetota</taxon>
        <taxon>Actinomycetes</taxon>
        <taxon>Pseudonocardiales</taxon>
        <taxon>Pseudonocardiaceae</taxon>
        <taxon>Saccharothrix</taxon>
    </lineage>
</organism>
<accession>A0A7W7TAW3</accession>
<evidence type="ECO:0000313" key="1">
    <source>
        <dbReference type="EMBL" id="MBB4969237.1"/>
    </source>
</evidence>
<dbReference type="EMBL" id="JACHJS010000001">
    <property type="protein sequence ID" value="MBB4969237.1"/>
    <property type="molecule type" value="Genomic_DNA"/>
</dbReference>
<dbReference type="AlphaFoldDB" id="A0A7W7TAW3"/>
<comment type="caution">
    <text evidence="1">The sequence shown here is derived from an EMBL/GenBank/DDBJ whole genome shotgun (WGS) entry which is preliminary data.</text>
</comment>
<proteinExistence type="predicted"/>